<dbReference type="InterPro" id="IPR006524">
    <property type="entry name" value="ArpU-like"/>
</dbReference>
<dbReference type="Gene3D" id="1.10.10.10">
    <property type="entry name" value="Winged helix-like DNA-binding domain superfamily/Winged helix DNA-binding domain"/>
    <property type="match status" value="1"/>
</dbReference>
<dbReference type="NCBIfam" id="TIGR01637">
    <property type="entry name" value="phage_arpU"/>
    <property type="match status" value="1"/>
</dbReference>
<proteinExistence type="predicted"/>
<gene>
    <name evidence="1" type="ORF">GTO87_02890</name>
</gene>
<sequence length="144" mass="16813">MSILNAEIDEKGTAKRVRMFLEKDLKTCLEIVNRRPEDLKSPVFDTQPKSTVSGNATEQRIVEFLHAEEILKEFHEALTNSSDETKKLITLRYIDGVTDTHIQERMQITATPYRHHKRKALNEIANRLYFKKSIDDLHVYLKSE</sequence>
<evidence type="ECO:0000313" key="2">
    <source>
        <dbReference type="Proteomes" id="UP000510886"/>
    </source>
</evidence>
<dbReference type="InterPro" id="IPR036388">
    <property type="entry name" value="WH-like_DNA-bd_sf"/>
</dbReference>
<dbReference type="KEGG" id="lsw:GTO87_02890"/>
<dbReference type="RefSeq" id="WP_180849454.1">
    <property type="nucleotide sequence ID" value="NZ_CP047418.1"/>
</dbReference>
<evidence type="ECO:0000313" key="1">
    <source>
        <dbReference type="EMBL" id="QLL77637.1"/>
    </source>
</evidence>
<protein>
    <recommendedName>
        <fullName evidence="3">DUF1492 domain-containing protein</fullName>
    </recommendedName>
</protein>
<dbReference type="AlphaFoldDB" id="A0A7H9EK24"/>
<dbReference type="Proteomes" id="UP000510886">
    <property type="component" value="Chromosome"/>
</dbReference>
<organism evidence="1 2">
    <name type="scientific">Ligilactobacillus saerimneri</name>
    <dbReference type="NCBI Taxonomy" id="228229"/>
    <lineage>
        <taxon>Bacteria</taxon>
        <taxon>Bacillati</taxon>
        <taxon>Bacillota</taxon>
        <taxon>Bacilli</taxon>
        <taxon>Lactobacillales</taxon>
        <taxon>Lactobacillaceae</taxon>
        <taxon>Ligilactobacillus</taxon>
    </lineage>
</organism>
<name>A0A7H9EK24_9LACO</name>
<accession>A0A7H9EK24</accession>
<evidence type="ECO:0008006" key="3">
    <source>
        <dbReference type="Google" id="ProtNLM"/>
    </source>
</evidence>
<reference evidence="1 2" key="1">
    <citation type="submission" date="2020-01" db="EMBL/GenBank/DDBJ databases">
        <title>Complete and circular genome sequences of six lactobacillus isolates from horses.</title>
        <authorList>
            <person name="Hassan H.M."/>
        </authorList>
    </citation>
    <scope>NUCLEOTIDE SEQUENCE [LARGE SCALE GENOMIC DNA]</scope>
    <source>
        <strain evidence="1 2">1A</strain>
    </source>
</reference>
<dbReference type="EMBL" id="CP047418">
    <property type="protein sequence ID" value="QLL77637.1"/>
    <property type="molecule type" value="Genomic_DNA"/>
</dbReference>